<organism evidence="3 4">
    <name type="scientific">Gnomoniopsis smithogilvyi</name>
    <dbReference type="NCBI Taxonomy" id="1191159"/>
    <lineage>
        <taxon>Eukaryota</taxon>
        <taxon>Fungi</taxon>
        <taxon>Dikarya</taxon>
        <taxon>Ascomycota</taxon>
        <taxon>Pezizomycotina</taxon>
        <taxon>Sordariomycetes</taxon>
        <taxon>Sordariomycetidae</taxon>
        <taxon>Diaporthales</taxon>
        <taxon>Gnomoniaceae</taxon>
        <taxon>Gnomoniopsis</taxon>
    </lineage>
</organism>
<feature type="region of interest" description="Disordered" evidence="1">
    <location>
        <begin position="66"/>
        <end position="97"/>
    </location>
</feature>
<dbReference type="GO" id="GO:0008168">
    <property type="term" value="F:methyltransferase activity"/>
    <property type="evidence" value="ECO:0007669"/>
    <property type="project" value="InterPro"/>
</dbReference>
<keyword evidence="4" id="KW-1185">Reference proteome</keyword>
<reference evidence="3" key="1">
    <citation type="submission" date="2022-10" db="EMBL/GenBank/DDBJ databases">
        <title>Tapping the CABI collections for fungal endophytes: first genome assemblies for Collariella, Neodidymelliopsis, Ascochyta clinopodiicola, Didymella pomorum, Didymosphaeria variabile, Neocosmospora piperis and Neocucurbitaria cava.</title>
        <authorList>
            <person name="Hill R."/>
        </authorList>
    </citation>
    <scope>NUCLEOTIDE SEQUENCE</scope>
    <source>
        <strain evidence="3">IMI 355082</strain>
    </source>
</reference>
<dbReference type="SUPFAM" id="SSF53335">
    <property type="entry name" value="S-adenosyl-L-methionine-dependent methyltransferases"/>
    <property type="match status" value="1"/>
</dbReference>
<evidence type="ECO:0000256" key="1">
    <source>
        <dbReference type="SAM" id="MobiDB-lite"/>
    </source>
</evidence>
<dbReference type="Pfam" id="PF01728">
    <property type="entry name" value="FtsJ"/>
    <property type="match status" value="1"/>
</dbReference>
<accession>A0A9W8YMX8</accession>
<feature type="domain" description="Ribosomal RNA methyltransferase FtsJ" evidence="2">
    <location>
        <begin position="167"/>
        <end position="363"/>
    </location>
</feature>
<feature type="compositionally biased region" description="Polar residues" evidence="1">
    <location>
        <begin position="1"/>
        <end position="12"/>
    </location>
</feature>
<dbReference type="OrthoDB" id="417125at2759"/>
<evidence type="ECO:0000313" key="4">
    <source>
        <dbReference type="Proteomes" id="UP001140453"/>
    </source>
</evidence>
<proteinExistence type="predicted"/>
<protein>
    <recommendedName>
        <fullName evidence="2">Ribosomal RNA methyltransferase FtsJ domain-containing protein</fullName>
    </recommendedName>
</protein>
<gene>
    <name evidence="3" type="ORF">N0V93_009498</name>
</gene>
<dbReference type="Proteomes" id="UP001140453">
    <property type="component" value="Unassembled WGS sequence"/>
</dbReference>
<evidence type="ECO:0000313" key="3">
    <source>
        <dbReference type="EMBL" id="KAJ4386600.1"/>
    </source>
</evidence>
<feature type="compositionally biased region" description="Basic and acidic residues" evidence="1">
    <location>
        <begin position="79"/>
        <end position="97"/>
    </location>
</feature>
<dbReference type="InterPro" id="IPR002877">
    <property type="entry name" value="RNA_MeTrfase_FtsJ_dom"/>
</dbReference>
<feature type="compositionally biased region" description="Polar residues" evidence="1">
    <location>
        <begin position="66"/>
        <end position="77"/>
    </location>
</feature>
<feature type="compositionally biased region" description="Basic and acidic residues" evidence="1">
    <location>
        <begin position="23"/>
        <end position="34"/>
    </location>
</feature>
<dbReference type="Gene3D" id="3.40.50.150">
    <property type="entry name" value="Vaccinia Virus protein VP39"/>
    <property type="match status" value="1"/>
</dbReference>
<dbReference type="AlphaFoldDB" id="A0A9W8YMX8"/>
<dbReference type="InterPro" id="IPR029063">
    <property type="entry name" value="SAM-dependent_MTases_sf"/>
</dbReference>
<dbReference type="EMBL" id="JAPEVB010000006">
    <property type="protein sequence ID" value="KAJ4386600.1"/>
    <property type="molecule type" value="Genomic_DNA"/>
</dbReference>
<dbReference type="GO" id="GO:0032259">
    <property type="term" value="P:methylation"/>
    <property type="evidence" value="ECO:0007669"/>
    <property type="project" value="InterPro"/>
</dbReference>
<comment type="caution">
    <text evidence="3">The sequence shown here is derived from an EMBL/GenBank/DDBJ whole genome shotgun (WGS) entry which is preliminary data.</text>
</comment>
<name>A0A9W8YMX8_9PEZI</name>
<feature type="region of interest" description="Disordered" evidence="1">
    <location>
        <begin position="1"/>
        <end position="50"/>
    </location>
</feature>
<evidence type="ECO:0000259" key="2">
    <source>
        <dbReference type="Pfam" id="PF01728"/>
    </source>
</evidence>
<sequence length="439" mass="49451">MAHVNDQASSECPSPGRTGVSDQNKENIALHHEAPQASHGRTKSKPDFEDTDHDLSVLKELRISNSTGQIVDSNNIGHPTDENHQDRRGLSSHRDGNEDMLHQEHSAVYTYFFDNCPVARELQELRLKGWNSTEGDEYFKKQKWHTDNADRETSQKFMSMMRSVADKMEAATGVFTLPPSPRPTILAFGFAPGGFVQKALKLNPTAQATGITLGDKFCGIPVLVKDKRLTFHPADITLMAGDMGMLPDEIPADHPDARNFLPRLVRPTATFDLVTAEGGVLRPHQALLGSHRELREAHRLKASQLALAVSRVKKGGRMIVLLHKPETWNSLTLFYTFSKFAQIQLFKPSQQHQYKSSFYMIAMDVQSQSDAARTAVQRWTREWKVATFGTDEEYETVVREHALDVDQVLSGFGDKWLELGEQVWVIQRDGLKEKSFTQD</sequence>